<reference evidence="1 2" key="1">
    <citation type="journal article" date="2019" name="Genome Biol. Evol.">
        <title>Insights into the evolution of the New World diploid cottons (Gossypium, subgenus Houzingenia) based on genome sequencing.</title>
        <authorList>
            <person name="Grover C.E."/>
            <person name="Arick M.A. 2nd"/>
            <person name="Thrash A."/>
            <person name="Conover J.L."/>
            <person name="Sanders W.S."/>
            <person name="Peterson D.G."/>
            <person name="Frelichowski J.E."/>
            <person name="Scheffler J.A."/>
            <person name="Scheffler B.E."/>
            <person name="Wendel J.F."/>
        </authorList>
    </citation>
    <scope>NUCLEOTIDE SEQUENCE [LARGE SCALE GENOMIC DNA]</scope>
    <source>
        <strain evidence="1">1</strain>
        <tissue evidence="1">Leaf</tissue>
    </source>
</reference>
<comment type="caution">
    <text evidence="1">The sequence shown here is derived from an EMBL/GenBank/DDBJ whole genome shotgun (WGS) entry which is preliminary data.</text>
</comment>
<name>A0A7J9LZH4_GOSSC</name>
<dbReference type="Proteomes" id="UP000593576">
    <property type="component" value="Unassembled WGS sequence"/>
</dbReference>
<gene>
    <name evidence="1" type="ORF">Goshw_023465</name>
</gene>
<sequence>MMVEHVVQHVDKFMHGWLGVPMVHKSQLGPQPMVDDSDECWKKPLTDKAAVVHNNTGEFIRCISIFMKSTLDSFIVEILVAR</sequence>
<proteinExistence type="predicted"/>
<evidence type="ECO:0000313" key="2">
    <source>
        <dbReference type="Proteomes" id="UP000593576"/>
    </source>
</evidence>
<accession>A0A7J9LZH4</accession>
<organism evidence="1 2">
    <name type="scientific">Gossypium schwendimanii</name>
    <name type="common">Cotton</name>
    <dbReference type="NCBI Taxonomy" id="34291"/>
    <lineage>
        <taxon>Eukaryota</taxon>
        <taxon>Viridiplantae</taxon>
        <taxon>Streptophyta</taxon>
        <taxon>Embryophyta</taxon>
        <taxon>Tracheophyta</taxon>
        <taxon>Spermatophyta</taxon>
        <taxon>Magnoliopsida</taxon>
        <taxon>eudicotyledons</taxon>
        <taxon>Gunneridae</taxon>
        <taxon>Pentapetalae</taxon>
        <taxon>rosids</taxon>
        <taxon>malvids</taxon>
        <taxon>Malvales</taxon>
        <taxon>Malvaceae</taxon>
        <taxon>Malvoideae</taxon>
        <taxon>Gossypium</taxon>
    </lineage>
</organism>
<evidence type="ECO:0000313" key="1">
    <source>
        <dbReference type="EMBL" id="MBA0863599.1"/>
    </source>
</evidence>
<keyword evidence="2" id="KW-1185">Reference proteome</keyword>
<dbReference type="EMBL" id="JABFAF010000008">
    <property type="protein sequence ID" value="MBA0863599.1"/>
    <property type="molecule type" value="Genomic_DNA"/>
</dbReference>
<dbReference type="AlphaFoldDB" id="A0A7J9LZH4"/>
<protein>
    <submittedName>
        <fullName evidence="1">Uncharacterized protein</fullName>
    </submittedName>
</protein>